<accession>I7M860</accession>
<evidence type="ECO:0000313" key="2">
    <source>
        <dbReference type="Proteomes" id="UP000009168"/>
    </source>
</evidence>
<dbReference type="EMBL" id="GG662667">
    <property type="protein sequence ID" value="EAR97228.1"/>
    <property type="molecule type" value="Genomic_DNA"/>
</dbReference>
<dbReference type="InParanoid" id="I7M860"/>
<keyword evidence="2" id="KW-1185">Reference proteome</keyword>
<organism evidence="1 2">
    <name type="scientific">Tetrahymena thermophila (strain SB210)</name>
    <dbReference type="NCBI Taxonomy" id="312017"/>
    <lineage>
        <taxon>Eukaryota</taxon>
        <taxon>Sar</taxon>
        <taxon>Alveolata</taxon>
        <taxon>Ciliophora</taxon>
        <taxon>Intramacronucleata</taxon>
        <taxon>Oligohymenophorea</taxon>
        <taxon>Hymenostomatida</taxon>
        <taxon>Tetrahymenina</taxon>
        <taxon>Tetrahymenidae</taxon>
        <taxon>Tetrahymena</taxon>
    </lineage>
</organism>
<gene>
    <name evidence="1" type="ORF">TTHERM_00483600</name>
</gene>
<dbReference type="AlphaFoldDB" id="I7M860"/>
<dbReference type="KEGG" id="tet:TTHERM_00483600"/>
<dbReference type="Proteomes" id="UP000009168">
    <property type="component" value="Unassembled WGS sequence"/>
</dbReference>
<name>I7M860_TETTS</name>
<reference evidence="2" key="1">
    <citation type="journal article" date="2006" name="PLoS Biol.">
        <title>Macronuclear genome sequence of the ciliate Tetrahymena thermophila, a model eukaryote.</title>
        <authorList>
            <person name="Eisen J.A."/>
            <person name="Coyne R.S."/>
            <person name="Wu M."/>
            <person name="Wu D."/>
            <person name="Thiagarajan M."/>
            <person name="Wortman J.R."/>
            <person name="Badger J.H."/>
            <person name="Ren Q."/>
            <person name="Amedeo P."/>
            <person name="Jones K.M."/>
            <person name="Tallon L.J."/>
            <person name="Delcher A.L."/>
            <person name="Salzberg S.L."/>
            <person name="Silva J.C."/>
            <person name="Haas B.J."/>
            <person name="Majoros W.H."/>
            <person name="Farzad M."/>
            <person name="Carlton J.M."/>
            <person name="Smith R.K. Jr."/>
            <person name="Garg J."/>
            <person name="Pearlman R.E."/>
            <person name="Karrer K.M."/>
            <person name="Sun L."/>
            <person name="Manning G."/>
            <person name="Elde N.C."/>
            <person name="Turkewitz A.P."/>
            <person name="Asai D.J."/>
            <person name="Wilkes D.E."/>
            <person name="Wang Y."/>
            <person name="Cai H."/>
            <person name="Collins K."/>
            <person name="Stewart B.A."/>
            <person name="Lee S.R."/>
            <person name="Wilamowska K."/>
            <person name="Weinberg Z."/>
            <person name="Ruzzo W.L."/>
            <person name="Wloga D."/>
            <person name="Gaertig J."/>
            <person name="Frankel J."/>
            <person name="Tsao C.-C."/>
            <person name="Gorovsky M.A."/>
            <person name="Keeling P.J."/>
            <person name="Waller R.F."/>
            <person name="Patron N.J."/>
            <person name="Cherry J.M."/>
            <person name="Stover N.A."/>
            <person name="Krieger C.J."/>
            <person name="del Toro C."/>
            <person name="Ryder H.F."/>
            <person name="Williamson S.C."/>
            <person name="Barbeau R.A."/>
            <person name="Hamilton E.P."/>
            <person name="Orias E."/>
        </authorList>
    </citation>
    <scope>NUCLEOTIDE SEQUENCE [LARGE SCALE GENOMIC DNA]</scope>
    <source>
        <strain evidence="2">SB210</strain>
    </source>
</reference>
<evidence type="ECO:0000313" key="1">
    <source>
        <dbReference type="EMBL" id="EAR97228.1"/>
    </source>
</evidence>
<protein>
    <submittedName>
        <fullName evidence="1">Uncharacterized protein</fullName>
    </submittedName>
</protein>
<dbReference type="RefSeq" id="XP_001017473.1">
    <property type="nucleotide sequence ID" value="XM_001017473.3"/>
</dbReference>
<dbReference type="HOGENOM" id="CLU_744928_0_0_1"/>
<sequence>MSKLYKPFLRIYKELENSEDIAQDFLFVGPKIKSDLSSAQGLLFGSLYFCFIDNCVKNLDIPQIKQAQDFFKVLLAQQNDLIENEKNQIDKIFYQINQILKSLKIFEGCSKCKKCENLETCEKFSDINEICKSLSNLENLFTQKQKQDKENYKFNEYFEFCASLALMEKLVSYSQANNLPNEEFLRKHNIIFNQIEQNDFFTAQMKSAFNQICEILQISCTFYYEFNQSLIKISQHQSVSKQDLHITYNYNIIFSQDYSSFRFGYSTTKINEQNMLKDKMYSQNDIIQILKQTEKTCLNNKEFPLIKQKLQDEEDLKNNKQYYLHQIKSLLEQQNEYAPTLKIWIDYINDERKRKYELECEIQQMQIDLKYQ</sequence>
<dbReference type="GeneID" id="7840812"/>
<proteinExistence type="predicted"/>